<sequence length="115" mass="13113">MYLDKVFIIKMAHFRSLGLTDEMVYSISIFFGIIGIYFVTKPVISFLIALNSTKLLCYVISSLIFIVAFFVVVLIIGEIRGLTLQLVKFSLQALGVFGGALWVIHVFNYLRRKRI</sequence>
<dbReference type="AlphaFoldDB" id="A0A1I0D8T2"/>
<keyword evidence="1" id="KW-0812">Transmembrane</keyword>
<evidence type="ECO:0000256" key="1">
    <source>
        <dbReference type="SAM" id="Phobius"/>
    </source>
</evidence>
<protein>
    <submittedName>
        <fullName evidence="2">Uncharacterized protein</fullName>
    </submittedName>
</protein>
<dbReference type="OrthoDB" id="2969911at2"/>
<gene>
    <name evidence="2" type="ORF">SAMN05216389_10874</name>
</gene>
<keyword evidence="3" id="KW-1185">Reference proteome</keyword>
<dbReference type="Proteomes" id="UP000198618">
    <property type="component" value="Unassembled WGS sequence"/>
</dbReference>
<evidence type="ECO:0000313" key="2">
    <source>
        <dbReference type="EMBL" id="SET28695.1"/>
    </source>
</evidence>
<keyword evidence="1" id="KW-0472">Membrane</keyword>
<feature type="transmembrane region" description="Helical" evidence="1">
    <location>
        <begin position="55"/>
        <end position="77"/>
    </location>
</feature>
<accession>A0A1I0D8T2</accession>
<keyword evidence="1" id="KW-1133">Transmembrane helix</keyword>
<organism evidence="2 3">
    <name type="scientific">Oceanobacillus limi</name>
    <dbReference type="NCBI Taxonomy" id="930131"/>
    <lineage>
        <taxon>Bacteria</taxon>
        <taxon>Bacillati</taxon>
        <taxon>Bacillota</taxon>
        <taxon>Bacilli</taxon>
        <taxon>Bacillales</taxon>
        <taxon>Bacillaceae</taxon>
        <taxon>Oceanobacillus</taxon>
    </lineage>
</organism>
<dbReference type="EMBL" id="FOHE01000008">
    <property type="protein sequence ID" value="SET28695.1"/>
    <property type="molecule type" value="Genomic_DNA"/>
</dbReference>
<feature type="transmembrane region" description="Helical" evidence="1">
    <location>
        <begin position="23"/>
        <end position="48"/>
    </location>
</feature>
<dbReference type="STRING" id="930131.SAMN05216389_10874"/>
<proteinExistence type="predicted"/>
<name>A0A1I0D8T2_9BACI</name>
<reference evidence="2 3" key="1">
    <citation type="submission" date="2016-10" db="EMBL/GenBank/DDBJ databases">
        <authorList>
            <person name="de Groot N.N."/>
        </authorList>
    </citation>
    <scope>NUCLEOTIDE SEQUENCE [LARGE SCALE GENOMIC DNA]</scope>
    <source>
        <strain evidence="2 3">IBRC-M 10780</strain>
    </source>
</reference>
<feature type="transmembrane region" description="Helical" evidence="1">
    <location>
        <begin position="89"/>
        <end position="110"/>
    </location>
</feature>
<evidence type="ECO:0000313" key="3">
    <source>
        <dbReference type="Proteomes" id="UP000198618"/>
    </source>
</evidence>